<dbReference type="PANTHER" id="PTHR48090:SF7">
    <property type="entry name" value="RFBJ PROTEIN"/>
    <property type="match status" value="1"/>
</dbReference>
<dbReference type="InterPro" id="IPR029044">
    <property type="entry name" value="Nucleotide-diphossugar_trans"/>
</dbReference>
<dbReference type="CDD" id="cd04179">
    <property type="entry name" value="DPM_DPG-synthase_like"/>
    <property type="match status" value="1"/>
</dbReference>
<dbReference type="InterPro" id="IPR050256">
    <property type="entry name" value="Glycosyltransferase_2"/>
</dbReference>
<dbReference type="Gene3D" id="3.90.550.10">
    <property type="entry name" value="Spore Coat Polysaccharide Biosynthesis Protein SpsA, Chain A"/>
    <property type="match status" value="1"/>
</dbReference>
<accession>A0A382G3J2</accession>
<dbReference type="AlphaFoldDB" id="A0A382G3J2"/>
<proteinExistence type="predicted"/>
<gene>
    <name evidence="2" type="ORF">METZ01_LOCUS222303</name>
</gene>
<reference evidence="2" key="1">
    <citation type="submission" date="2018-05" db="EMBL/GenBank/DDBJ databases">
        <authorList>
            <person name="Lanie J.A."/>
            <person name="Ng W.-L."/>
            <person name="Kazmierczak K.M."/>
            <person name="Andrzejewski T.M."/>
            <person name="Davidsen T.M."/>
            <person name="Wayne K.J."/>
            <person name="Tettelin H."/>
            <person name="Glass J.I."/>
            <person name="Rusch D."/>
            <person name="Podicherti R."/>
            <person name="Tsui H.-C.T."/>
            <person name="Winkler M.E."/>
        </authorList>
    </citation>
    <scope>NUCLEOTIDE SEQUENCE</scope>
</reference>
<protein>
    <recommendedName>
        <fullName evidence="1">Glycosyltransferase 2-like domain-containing protein</fullName>
    </recommendedName>
</protein>
<dbReference type="Pfam" id="PF00535">
    <property type="entry name" value="Glycos_transf_2"/>
    <property type="match status" value="1"/>
</dbReference>
<evidence type="ECO:0000313" key="2">
    <source>
        <dbReference type="EMBL" id="SVB69449.1"/>
    </source>
</evidence>
<dbReference type="PANTHER" id="PTHR48090">
    <property type="entry name" value="UNDECAPRENYL-PHOSPHATE 4-DEOXY-4-FORMAMIDO-L-ARABINOSE TRANSFERASE-RELATED"/>
    <property type="match status" value="1"/>
</dbReference>
<organism evidence="2">
    <name type="scientific">marine metagenome</name>
    <dbReference type="NCBI Taxonomy" id="408172"/>
    <lineage>
        <taxon>unclassified sequences</taxon>
        <taxon>metagenomes</taxon>
        <taxon>ecological metagenomes</taxon>
    </lineage>
</organism>
<feature type="non-terminal residue" evidence="2">
    <location>
        <position position="182"/>
    </location>
</feature>
<evidence type="ECO:0000259" key="1">
    <source>
        <dbReference type="Pfam" id="PF00535"/>
    </source>
</evidence>
<sequence length="182" mass="20400">MPQSLPPIVDKEKFKEKFTAIIPAYNEGKTIRDLVNKTANQISRVVVVNDGSNDDTCQQLVDLPIELLSNTSNKGKGYSLWRGFHLALESELRGVITLDGDGQHRPEDIPRFLAAYSEFPDHLIIGTRIHDLRSFPPSRRRANQLANFGISLAVGSRVPDTQCGFRLSPASLLRRLQLNSHR</sequence>
<name>A0A382G3J2_9ZZZZ</name>
<feature type="domain" description="Glycosyltransferase 2-like" evidence="1">
    <location>
        <begin position="20"/>
        <end position="173"/>
    </location>
</feature>
<dbReference type="InterPro" id="IPR001173">
    <property type="entry name" value="Glyco_trans_2-like"/>
</dbReference>
<dbReference type="SUPFAM" id="SSF53448">
    <property type="entry name" value="Nucleotide-diphospho-sugar transferases"/>
    <property type="match status" value="1"/>
</dbReference>
<dbReference type="EMBL" id="UINC01053207">
    <property type="protein sequence ID" value="SVB69449.1"/>
    <property type="molecule type" value="Genomic_DNA"/>
</dbReference>